<dbReference type="SMART" id="SM00977">
    <property type="entry name" value="TilS_C"/>
    <property type="match status" value="1"/>
</dbReference>
<dbReference type="GO" id="GO:0032267">
    <property type="term" value="F:tRNA(Ile)-lysidine synthase activity"/>
    <property type="evidence" value="ECO:0007669"/>
    <property type="project" value="UniProtKB-EC"/>
</dbReference>
<evidence type="ECO:0000256" key="4">
    <source>
        <dbReference type="ARBA" id="ARBA00022694"/>
    </source>
</evidence>
<protein>
    <recommendedName>
        <fullName evidence="8">tRNA(Ile)-lysidine synthase</fullName>
        <ecNumber evidence="8">6.3.4.19</ecNumber>
    </recommendedName>
    <alternativeName>
        <fullName evidence="8">tRNA(Ile)-2-lysyl-cytidine synthase</fullName>
    </alternativeName>
    <alternativeName>
        <fullName evidence="8">tRNA(Ile)-lysidine synthetase</fullName>
    </alternativeName>
</protein>
<dbReference type="InterPro" id="IPR015262">
    <property type="entry name" value="tRNA_Ile_lys_synt_subst-bd"/>
</dbReference>
<dbReference type="AlphaFoldDB" id="A0A0W0TEL0"/>
<evidence type="ECO:0000259" key="9">
    <source>
        <dbReference type="SMART" id="SM00977"/>
    </source>
</evidence>
<dbReference type="OrthoDB" id="9807403at2"/>
<dbReference type="Gene3D" id="3.40.50.620">
    <property type="entry name" value="HUPs"/>
    <property type="match status" value="1"/>
</dbReference>
<dbReference type="PATRIC" id="fig|448.7.peg.3085"/>
<dbReference type="Gene3D" id="1.20.59.20">
    <property type="match status" value="1"/>
</dbReference>
<dbReference type="Pfam" id="PF11734">
    <property type="entry name" value="TilS_C"/>
    <property type="match status" value="1"/>
</dbReference>
<dbReference type="SUPFAM" id="SSF52402">
    <property type="entry name" value="Adenine nucleotide alpha hydrolases-like"/>
    <property type="match status" value="1"/>
</dbReference>
<evidence type="ECO:0000256" key="1">
    <source>
        <dbReference type="ARBA" id="ARBA00004496"/>
    </source>
</evidence>
<dbReference type="NCBIfam" id="TIGR02433">
    <property type="entry name" value="lysidine_TilS_C"/>
    <property type="match status" value="1"/>
</dbReference>
<dbReference type="GO" id="GO:0005737">
    <property type="term" value="C:cytoplasm"/>
    <property type="evidence" value="ECO:0007669"/>
    <property type="project" value="UniProtKB-SubCell"/>
</dbReference>
<dbReference type="PANTHER" id="PTHR43033">
    <property type="entry name" value="TRNA(ILE)-LYSIDINE SYNTHASE-RELATED"/>
    <property type="match status" value="1"/>
</dbReference>
<dbReference type="InterPro" id="IPR014729">
    <property type="entry name" value="Rossmann-like_a/b/a_fold"/>
</dbReference>
<comment type="caution">
    <text evidence="10">The sequence shown here is derived from an EMBL/GenBank/DDBJ whole genome shotgun (WGS) entry which is preliminary data.</text>
</comment>
<evidence type="ECO:0000313" key="10">
    <source>
        <dbReference type="EMBL" id="KTC94014.1"/>
    </source>
</evidence>
<dbReference type="InterPro" id="IPR012795">
    <property type="entry name" value="tRNA_Ile_lys_synt_N"/>
</dbReference>
<dbReference type="PANTHER" id="PTHR43033:SF1">
    <property type="entry name" value="TRNA(ILE)-LYSIDINE SYNTHASE-RELATED"/>
    <property type="match status" value="1"/>
</dbReference>
<evidence type="ECO:0000256" key="5">
    <source>
        <dbReference type="ARBA" id="ARBA00022741"/>
    </source>
</evidence>
<keyword evidence="11" id="KW-1185">Reference proteome</keyword>
<dbReference type="InterPro" id="IPR012796">
    <property type="entry name" value="Lysidine-tRNA-synth_C"/>
</dbReference>
<dbReference type="Pfam" id="PF09179">
    <property type="entry name" value="TilS"/>
    <property type="match status" value="1"/>
</dbReference>
<comment type="function">
    <text evidence="8">Ligates lysine onto the cytidine present at position 34 of the AUA codon-specific tRNA(Ile) that contains the anticodon CAU, in an ATP-dependent manner. Cytidine is converted to lysidine, thus changing the amino acid specificity of the tRNA from methionine to isoleucine.</text>
</comment>
<comment type="domain">
    <text evidence="8">The N-terminal region contains the highly conserved SGGXDS motif, predicted to be a P-loop motif involved in ATP binding.</text>
</comment>
<evidence type="ECO:0000256" key="3">
    <source>
        <dbReference type="ARBA" id="ARBA00022598"/>
    </source>
</evidence>
<dbReference type="InterPro" id="IPR011063">
    <property type="entry name" value="TilS/TtcA_N"/>
</dbReference>
<feature type="binding site" evidence="8">
    <location>
        <begin position="15"/>
        <end position="20"/>
    </location>
    <ligand>
        <name>ATP</name>
        <dbReference type="ChEBI" id="CHEBI:30616"/>
    </ligand>
</feature>
<organism evidence="10 11">
    <name type="scientific">Legionella erythra</name>
    <dbReference type="NCBI Taxonomy" id="448"/>
    <lineage>
        <taxon>Bacteria</taxon>
        <taxon>Pseudomonadati</taxon>
        <taxon>Pseudomonadota</taxon>
        <taxon>Gammaproteobacteria</taxon>
        <taxon>Legionellales</taxon>
        <taxon>Legionellaceae</taxon>
        <taxon>Legionella</taxon>
    </lineage>
</organism>
<evidence type="ECO:0000313" key="11">
    <source>
        <dbReference type="Proteomes" id="UP000054773"/>
    </source>
</evidence>
<name>A0A0W0TEL0_LEGER</name>
<dbReference type="Proteomes" id="UP000054773">
    <property type="component" value="Unassembled WGS sequence"/>
</dbReference>
<evidence type="ECO:0000256" key="6">
    <source>
        <dbReference type="ARBA" id="ARBA00022840"/>
    </source>
</evidence>
<sequence length="421" mass="47952">MRDLADYEHLFVGFSGGLDSTVLLHQLSRHPSLRKKLTAVHINHGLSPNAAQWQRHCEQLCQQWHVHFISLSVHCKRKGNVEEAARIARYRALSALIKKNDCLLMGHHLDDQAETLLLQLCRGAGVDGLAAISEKTTVGEGDLRRPLLKCTRQALQTYAIEHRLSVIDDESNVNTRYSRNFLRQDIIPLLKSRWAGVAQNLARAAEHCRQAQANLNDLAQLDCPSLTEVSPVLPLASLFHLNRARLSNVLRVWLRQNSVHMPNTLTFNRLIDEMLFAAPDSNPEIHWGQVTIKRYQQHLYLSPQQAEWTSILPWTAFPKPLCLKGLGQLRAEVTDEGLFIPSGSEVDVRFREGGETFYWHGQNKSLKKLLQEWKIPPWQRQQLPLIYVDGQFAAVIGCAISDHFYQKKAAQCYSLSYIINK</sequence>
<dbReference type="EC" id="6.3.4.19" evidence="8"/>
<comment type="similarity">
    <text evidence="8">Belongs to the tRNA(Ile)-lysidine synthase family.</text>
</comment>
<evidence type="ECO:0000256" key="8">
    <source>
        <dbReference type="HAMAP-Rule" id="MF_01161"/>
    </source>
</evidence>
<keyword evidence="3 8" id="KW-0436">Ligase</keyword>
<dbReference type="STRING" id="448.Lery_2928"/>
<evidence type="ECO:0000256" key="7">
    <source>
        <dbReference type="ARBA" id="ARBA00048539"/>
    </source>
</evidence>
<dbReference type="NCBIfam" id="TIGR02432">
    <property type="entry name" value="lysidine_TilS_N"/>
    <property type="match status" value="1"/>
</dbReference>
<proteinExistence type="inferred from homology"/>
<keyword evidence="6 8" id="KW-0067">ATP-binding</keyword>
<dbReference type="HAMAP" id="MF_01161">
    <property type="entry name" value="tRNA_Ile_lys_synt"/>
    <property type="match status" value="1"/>
</dbReference>
<dbReference type="GO" id="GO:0005524">
    <property type="term" value="F:ATP binding"/>
    <property type="evidence" value="ECO:0007669"/>
    <property type="project" value="UniProtKB-UniRule"/>
</dbReference>
<dbReference type="SUPFAM" id="SSF56037">
    <property type="entry name" value="PheT/TilS domain"/>
    <property type="match status" value="1"/>
</dbReference>
<reference evidence="10 11" key="1">
    <citation type="submission" date="2015-11" db="EMBL/GenBank/DDBJ databases">
        <title>Genomic analysis of 38 Legionella species identifies large and diverse effector repertoires.</title>
        <authorList>
            <person name="Burstein D."/>
            <person name="Amaro F."/>
            <person name="Zusman T."/>
            <person name="Lifshitz Z."/>
            <person name="Cohen O."/>
            <person name="Gilbert J.A."/>
            <person name="Pupko T."/>
            <person name="Shuman H.A."/>
            <person name="Segal G."/>
        </authorList>
    </citation>
    <scope>NUCLEOTIDE SEQUENCE [LARGE SCALE GENOMIC DNA]</scope>
    <source>
        <strain evidence="10 11">SE-32A-C8</strain>
    </source>
</reference>
<feature type="domain" description="Lysidine-tRNA(Ile) synthetase C-terminal" evidence="9">
    <location>
        <begin position="346"/>
        <end position="417"/>
    </location>
</feature>
<dbReference type="GO" id="GO:0006400">
    <property type="term" value="P:tRNA modification"/>
    <property type="evidence" value="ECO:0007669"/>
    <property type="project" value="UniProtKB-UniRule"/>
</dbReference>
<dbReference type="InterPro" id="IPR012094">
    <property type="entry name" value="tRNA_Ile_lys_synt"/>
</dbReference>
<evidence type="ECO:0000256" key="2">
    <source>
        <dbReference type="ARBA" id="ARBA00022490"/>
    </source>
</evidence>
<comment type="catalytic activity">
    <reaction evidence="7 8">
        <text>cytidine(34) in tRNA(Ile2) + L-lysine + ATP = lysidine(34) in tRNA(Ile2) + AMP + diphosphate + H(+)</text>
        <dbReference type="Rhea" id="RHEA:43744"/>
        <dbReference type="Rhea" id="RHEA-COMP:10625"/>
        <dbReference type="Rhea" id="RHEA-COMP:10670"/>
        <dbReference type="ChEBI" id="CHEBI:15378"/>
        <dbReference type="ChEBI" id="CHEBI:30616"/>
        <dbReference type="ChEBI" id="CHEBI:32551"/>
        <dbReference type="ChEBI" id="CHEBI:33019"/>
        <dbReference type="ChEBI" id="CHEBI:82748"/>
        <dbReference type="ChEBI" id="CHEBI:83665"/>
        <dbReference type="ChEBI" id="CHEBI:456215"/>
        <dbReference type="EC" id="6.3.4.19"/>
    </reaction>
</comment>
<accession>A0A0W0TEL0</accession>
<keyword evidence="4 8" id="KW-0819">tRNA processing</keyword>
<comment type="subcellular location">
    <subcellularLocation>
        <location evidence="1 8">Cytoplasm</location>
    </subcellularLocation>
</comment>
<gene>
    <name evidence="8" type="primary">tilS</name>
    <name evidence="10" type="ORF">Lery_2928</name>
</gene>
<keyword evidence="2 8" id="KW-0963">Cytoplasm</keyword>
<dbReference type="EMBL" id="LNYA01000036">
    <property type="protein sequence ID" value="KTC94014.1"/>
    <property type="molecule type" value="Genomic_DNA"/>
</dbReference>
<dbReference type="Pfam" id="PF01171">
    <property type="entry name" value="ATP_bind_3"/>
    <property type="match status" value="1"/>
</dbReference>
<keyword evidence="5 8" id="KW-0547">Nucleotide-binding</keyword>
<dbReference type="SUPFAM" id="SSF82829">
    <property type="entry name" value="MesJ substrate recognition domain-like"/>
    <property type="match status" value="1"/>
</dbReference>
<dbReference type="CDD" id="cd01992">
    <property type="entry name" value="TilS_N"/>
    <property type="match status" value="1"/>
</dbReference>